<dbReference type="InterPro" id="IPR030656">
    <property type="entry name" value="ALAD_AS"/>
</dbReference>
<dbReference type="Proteomes" id="UP000187209">
    <property type="component" value="Unassembled WGS sequence"/>
</dbReference>
<comment type="pathway">
    <text evidence="1">Porphyrin-containing compound metabolism; protoporphyrin-IX biosynthesis; coproporphyrinogen-III from 5-aminolevulinate: step 1/4.</text>
</comment>
<accession>A0A1R2D022</accession>
<reference evidence="12 13" key="1">
    <citation type="submission" date="2016-11" db="EMBL/GenBank/DDBJ databases">
        <title>The macronuclear genome of Stentor coeruleus: a giant cell with tiny introns.</title>
        <authorList>
            <person name="Slabodnick M."/>
            <person name="Ruby J.G."/>
            <person name="Reiff S.B."/>
            <person name="Swart E.C."/>
            <person name="Gosai S."/>
            <person name="Prabakaran S."/>
            <person name="Witkowska E."/>
            <person name="Larue G.E."/>
            <person name="Fisher S."/>
            <person name="Freeman R.M."/>
            <person name="Gunawardena J."/>
            <person name="Chu W."/>
            <person name="Stover N.A."/>
            <person name="Gregory B.D."/>
            <person name="Nowacki M."/>
            <person name="Derisi J."/>
            <person name="Roy S.W."/>
            <person name="Marshall W.F."/>
            <person name="Sood P."/>
        </authorList>
    </citation>
    <scope>NUCLEOTIDE SEQUENCE [LARGE SCALE GENOMIC DNA]</scope>
    <source>
        <strain evidence="12">WM001</strain>
    </source>
</reference>
<feature type="binding site" evidence="9">
    <location>
        <position position="315"/>
    </location>
    <ligand>
        <name>5-aminolevulinate</name>
        <dbReference type="ChEBI" id="CHEBI:356416"/>
        <label>2</label>
    </ligand>
</feature>
<dbReference type="NCBIfam" id="NF006762">
    <property type="entry name" value="PRK09283.1"/>
    <property type="match status" value="1"/>
</dbReference>
<keyword evidence="5 10" id="KW-0627">Porphyrin biosynthesis</keyword>
<evidence type="ECO:0000256" key="9">
    <source>
        <dbReference type="PIRSR" id="PIRSR001415-2"/>
    </source>
</evidence>
<evidence type="ECO:0000256" key="7">
    <source>
        <dbReference type="ARBA" id="ARBA00047651"/>
    </source>
</evidence>
<evidence type="ECO:0000256" key="10">
    <source>
        <dbReference type="RuleBase" id="RU000515"/>
    </source>
</evidence>
<dbReference type="UniPathway" id="UPA00251">
    <property type="reaction ID" value="UER00318"/>
</dbReference>
<evidence type="ECO:0000256" key="5">
    <source>
        <dbReference type="ARBA" id="ARBA00023244"/>
    </source>
</evidence>
<dbReference type="Pfam" id="PF00490">
    <property type="entry name" value="ALAD"/>
    <property type="match status" value="1"/>
</dbReference>
<dbReference type="GO" id="GO:0006782">
    <property type="term" value="P:protoporphyrinogen IX biosynthetic process"/>
    <property type="evidence" value="ECO:0007669"/>
    <property type="project" value="UniProtKB-UniPathway"/>
</dbReference>
<organism evidence="12 13">
    <name type="scientific">Stentor coeruleus</name>
    <dbReference type="NCBI Taxonomy" id="5963"/>
    <lineage>
        <taxon>Eukaryota</taxon>
        <taxon>Sar</taxon>
        <taxon>Alveolata</taxon>
        <taxon>Ciliophora</taxon>
        <taxon>Postciliodesmatophora</taxon>
        <taxon>Heterotrichea</taxon>
        <taxon>Heterotrichida</taxon>
        <taxon>Stentoridae</taxon>
        <taxon>Stentor</taxon>
    </lineage>
</organism>
<dbReference type="SMART" id="SM01004">
    <property type="entry name" value="ALAD"/>
    <property type="match status" value="1"/>
</dbReference>
<dbReference type="Gene3D" id="3.20.20.70">
    <property type="entry name" value="Aldolase class I"/>
    <property type="match status" value="1"/>
</dbReference>
<proteinExistence type="inferred from homology"/>
<evidence type="ECO:0000256" key="3">
    <source>
        <dbReference type="ARBA" id="ARBA00023133"/>
    </source>
</evidence>
<dbReference type="InterPro" id="IPR013785">
    <property type="entry name" value="Aldolase_TIM"/>
</dbReference>
<evidence type="ECO:0000256" key="11">
    <source>
        <dbReference type="RuleBase" id="RU004161"/>
    </source>
</evidence>
<evidence type="ECO:0000256" key="4">
    <source>
        <dbReference type="ARBA" id="ARBA00023239"/>
    </source>
</evidence>
<dbReference type="OrthoDB" id="1530at2759"/>
<comment type="function">
    <text evidence="6">Catalyzes an early step in the biosynthesis of tetrapyrroles. Binds two molecules of 5-aminolevulinate per subunit, each at a distinct site, and catalyzes their condensation to form porphobilinogen.</text>
</comment>
<comment type="caution">
    <text evidence="12">The sequence shown here is derived from an EMBL/GenBank/DDBJ whole genome shotgun (WGS) entry which is preliminary data.</text>
</comment>
<evidence type="ECO:0000313" key="13">
    <source>
        <dbReference type="Proteomes" id="UP000187209"/>
    </source>
</evidence>
<name>A0A1R2D022_9CILI</name>
<dbReference type="EMBL" id="MPUH01000024">
    <property type="protein sequence ID" value="OMJ94583.1"/>
    <property type="molecule type" value="Genomic_DNA"/>
</dbReference>
<dbReference type="GO" id="GO:0004655">
    <property type="term" value="F:porphobilinogen synthase activity"/>
    <property type="evidence" value="ECO:0007669"/>
    <property type="project" value="UniProtKB-EC"/>
</dbReference>
<feature type="active site" description="Schiff-base intermediate with substrate" evidence="8">
    <location>
        <position position="250"/>
    </location>
</feature>
<comment type="catalytic activity">
    <reaction evidence="7 10">
        <text>2 5-aminolevulinate = porphobilinogen + 2 H2O + H(+)</text>
        <dbReference type="Rhea" id="RHEA:24064"/>
        <dbReference type="ChEBI" id="CHEBI:15377"/>
        <dbReference type="ChEBI" id="CHEBI:15378"/>
        <dbReference type="ChEBI" id="CHEBI:58126"/>
        <dbReference type="ChEBI" id="CHEBI:356416"/>
        <dbReference type="EC" id="4.2.1.24"/>
    </reaction>
</comment>
<dbReference type="PROSITE" id="PS00169">
    <property type="entry name" value="D_ALA_DEHYDRATASE"/>
    <property type="match status" value="1"/>
</dbReference>
<dbReference type="PRINTS" id="PR00144">
    <property type="entry name" value="DALDHYDRTASE"/>
</dbReference>
<dbReference type="GO" id="GO:0005829">
    <property type="term" value="C:cytosol"/>
    <property type="evidence" value="ECO:0007669"/>
    <property type="project" value="TreeGrafter"/>
</dbReference>
<evidence type="ECO:0000313" key="12">
    <source>
        <dbReference type="EMBL" id="OMJ94583.1"/>
    </source>
</evidence>
<sequence length="328" mass="36789">MEYKHYFHNSYRNPVCRSWHSTATLKDTNLVFPVFITNEAGEKTEITSMPGNFRYGYERIVEELRPLVEKKGAHLQAVMLFGVMKDEEKDRKGLSFAKSPVLKALPLLKTAFPSLLLCVDICLCAYTTHGHCGALFKDGSINLKKSQKRISDMALLFAQIGADVICPSDMMDGRIYYIKQKLISQELHMPIMSYSTKFQSGFYGPFRDAAQSAPSFGDRAAYQLPPSGRELGIRAALRDVEEGADFVMVKPAMPYLDLIRDLKNTVNVPIACYHVSGEFAMIYHAAKAGALDLKRAVLESITGFMRAGATVIITYFTPQLLDWLNENN</sequence>
<dbReference type="PANTHER" id="PTHR11458">
    <property type="entry name" value="DELTA-AMINOLEVULINIC ACID DEHYDRATASE"/>
    <property type="match status" value="1"/>
</dbReference>
<dbReference type="PIRSF" id="PIRSF001415">
    <property type="entry name" value="Porphbilin_synth"/>
    <property type="match status" value="1"/>
</dbReference>
<evidence type="ECO:0000256" key="2">
    <source>
        <dbReference type="ARBA" id="ARBA00008055"/>
    </source>
</evidence>
<keyword evidence="4 10" id="KW-0456">Lyase</keyword>
<dbReference type="GO" id="GO:0008270">
    <property type="term" value="F:zinc ion binding"/>
    <property type="evidence" value="ECO:0007669"/>
    <property type="project" value="TreeGrafter"/>
</dbReference>
<gene>
    <name evidence="12" type="ORF">SteCoe_2230</name>
</gene>
<evidence type="ECO:0000256" key="6">
    <source>
        <dbReference type="ARBA" id="ARBA00025628"/>
    </source>
</evidence>
<dbReference type="AlphaFoldDB" id="A0A1R2D022"/>
<dbReference type="EC" id="4.2.1.24" evidence="10"/>
<evidence type="ECO:0000256" key="1">
    <source>
        <dbReference type="ARBA" id="ARBA00004694"/>
    </source>
</evidence>
<protein>
    <recommendedName>
        <fullName evidence="10">Delta-aminolevulinic acid dehydratase</fullName>
        <ecNumber evidence="10">4.2.1.24</ecNumber>
    </recommendedName>
</protein>
<feature type="binding site" evidence="9">
    <location>
        <position position="219"/>
    </location>
    <ligand>
        <name>5-aminolevulinate</name>
        <dbReference type="ChEBI" id="CHEBI:356416"/>
        <label>1</label>
    </ligand>
</feature>
<dbReference type="PANTHER" id="PTHR11458:SF0">
    <property type="entry name" value="DELTA-AMINOLEVULINIC ACID DEHYDRATASE"/>
    <property type="match status" value="1"/>
</dbReference>
<keyword evidence="3" id="KW-0350">Heme biosynthesis</keyword>
<evidence type="ECO:0000256" key="8">
    <source>
        <dbReference type="PIRSR" id="PIRSR001415-1"/>
    </source>
</evidence>
<dbReference type="InterPro" id="IPR001731">
    <property type="entry name" value="ALAD"/>
</dbReference>
<comment type="similarity">
    <text evidence="2 11">Belongs to the ALAD family.</text>
</comment>
<dbReference type="SUPFAM" id="SSF51569">
    <property type="entry name" value="Aldolase"/>
    <property type="match status" value="1"/>
</dbReference>
<comment type="subunit">
    <text evidence="10">Homooctamer.</text>
</comment>
<keyword evidence="13" id="KW-1185">Reference proteome</keyword>
<feature type="active site" description="Schiff-base intermediate with substrate" evidence="8">
    <location>
        <position position="197"/>
    </location>
</feature>
<feature type="binding site" evidence="9">
    <location>
        <position position="207"/>
    </location>
    <ligand>
        <name>5-aminolevulinate</name>
        <dbReference type="ChEBI" id="CHEBI:356416"/>
        <label>1</label>
    </ligand>
</feature>
<feature type="binding site" evidence="9">
    <location>
        <position position="276"/>
    </location>
    <ligand>
        <name>5-aminolevulinate</name>
        <dbReference type="ChEBI" id="CHEBI:356416"/>
        <label>2</label>
    </ligand>
</feature>